<proteinExistence type="predicted"/>
<reference evidence="2" key="1">
    <citation type="journal article" date="2012" name="Nature">
        <title>The tomato genome sequence provides insights into fleshy fruit evolution.</title>
        <authorList>
            <consortium name="Tomato Genome Consortium"/>
        </authorList>
    </citation>
    <scope>NUCLEOTIDE SEQUENCE [LARGE SCALE GENOMIC DNA]</scope>
    <source>
        <strain evidence="2">cv. Heinz 1706</strain>
    </source>
</reference>
<accession>A0A3Q7GKZ9</accession>
<dbReference type="AlphaFoldDB" id="A0A3Q7GKZ9"/>
<name>A0A3Q7GKZ9_SOLLC</name>
<keyword evidence="1" id="KW-0732">Signal</keyword>
<dbReference type="Proteomes" id="UP000004994">
    <property type="component" value="Chromosome 3"/>
</dbReference>
<dbReference type="Gramene" id="Solyc03g121200.3.1">
    <property type="protein sequence ID" value="Solyc03g121200.3.1"/>
    <property type="gene ID" value="Solyc03g121200.3"/>
</dbReference>
<feature type="chain" id="PRO_5018602744" evidence="1">
    <location>
        <begin position="29"/>
        <end position="110"/>
    </location>
</feature>
<evidence type="ECO:0000313" key="3">
    <source>
        <dbReference type="Proteomes" id="UP000004994"/>
    </source>
</evidence>
<reference evidence="2" key="2">
    <citation type="submission" date="2019-01" db="UniProtKB">
        <authorList>
            <consortium name="EnsemblPlants"/>
        </authorList>
    </citation>
    <scope>IDENTIFICATION</scope>
    <source>
        <strain evidence="2">cv. Heinz 1706</strain>
    </source>
</reference>
<feature type="signal peptide" evidence="1">
    <location>
        <begin position="1"/>
        <end position="28"/>
    </location>
</feature>
<dbReference type="InParanoid" id="A0A3Q7GKZ9"/>
<keyword evidence="3" id="KW-1185">Reference proteome</keyword>
<organism evidence="2">
    <name type="scientific">Solanum lycopersicum</name>
    <name type="common">Tomato</name>
    <name type="synonym">Lycopersicon esculentum</name>
    <dbReference type="NCBI Taxonomy" id="4081"/>
    <lineage>
        <taxon>Eukaryota</taxon>
        <taxon>Viridiplantae</taxon>
        <taxon>Streptophyta</taxon>
        <taxon>Embryophyta</taxon>
        <taxon>Tracheophyta</taxon>
        <taxon>Spermatophyta</taxon>
        <taxon>Magnoliopsida</taxon>
        <taxon>eudicotyledons</taxon>
        <taxon>Gunneridae</taxon>
        <taxon>Pentapetalae</taxon>
        <taxon>asterids</taxon>
        <taxon>lamiids</taxon>
        <taxon>Solanales</taxon>
        <taxon>Solanaceae</taxon>
        <taxon>Solanoideae</taxon>
        <taxon>Solaneae</taxon>
        <taxon>Solanum</taxon>
        <taxon>Solanum subgen. Lycopersicon</taxon>
    </lineage>
</organism>
<dbReference type="PaxDb" id="4081-Solyc03g121200.2.1"/>
<sequence>MAMNSEKTLVATIIMFMLVLSPAVPSNADRLTRRGNLLSNNINLSYYNLGLKNQNVRIASVANQIRRRVAPALVSFRLRPPWTGRDRGIKQINDEKIRDILCDDFYITRK</sequence>
<evidence type="ECO:0000313" key="2">
    <source>
        <dbReference type="EnsemblPlants" id="Solyc03g121200.3.1"/>
    </source>
</evidence>
<dbReference type="EnsemblPlants" id="Solyc03g121200.3.1">
    <property type="protein sequence ID" value="Solyc03g121200.3.1"/>
    <property type="gene ID" value="Solyc03g121200.3"/>
</dbReference>
<protein>
    <submittedName>
        <fullName evidence="2">Uncharacterized protein</fullName>
    </submittedName>
</protein>
<evidence type="ECO:0000256" key="1">
    <source>
        <dbReference type="SAM" id="SignalP"/>
    </source>
</evidence>